<dbReference type="HOGENOM" id="CLU_008455_11_6_1"/>
<feature type="transmembrane region" description="Helical" evidence="8">
    <location>
        <begin position="491"/>
        <end position="514"/>
    </location>
</feature>
<keyword evidence="11" id="KW-1185">Reference proteome</keyword>
<organism evidence="10 11">
    <name type="scientific">Piloderma croceum (strain F 1598)</name>
    <dbReference type="NCBI Taxonomy" id="765440"/>
    <lineage>
        <taxon>Eukaryota</taxon>
        <taxon>Fungi</taxon>
        <taxon>Dikarya</taxon>
        <taxon>Basidiomycota</taxon>
        <taxon>Agaricomycotina</taxon>
        <taxon>Agaricomycetes</taxon>
        <taxon>Agaricomycetidae</taxon>
        <taxon>Atheliales</taxon>
        <taxon>Atheliaceae</taxon>
        <taxon>Piloderma</taxon>
    </lineage>
</organism>
<evidence type="ECO:0000256" key="3">
    <source>
        <dbReference type="ARBA" id="ARBA00022475"/>
    </source>
</evidence>
<evidence type="ECO:0000256" key="6">
    <source>
        <dbReference type="ARBA" id="ARBA00023136"/>
    </source>
</evidence>
<feature type="transmembrane region" description="Helical" evidence="8">
    <location>
        <begin position="207"/>
        <end position="230"/>
    </location>
</feature>
<comment type="subcellular location">
    <subcellularLocation>
        <location evidence="1">Cell membrane</location>
        <topology evidence="1">Multi-pass membrane protein</topology>
    </subcellularLocation>
</comment>
<evidence type="ECO:0000256" key="4">
    <source>
        <dbReference type="ARBA" id="ARBA00022692"/>
    </source>
</evidence>
<feature type="transmembrane region" description="Helical" evidence="8">
    <location>
        <begin position="150"/>
        <end position="169"/>
    </location>
</feature>
<dbReference type="CDD" id="cd17323">
    <property type="entry name" value="MFS_Tpo1_MDR_like"/>
    <property type="match status" value="1"/>
</dbReference>
<feature type="transmembrane region" description="Helical" evidence="8">
    <location>
        <begin position="456"/>
        <end position="479"/>
    </location>
</feature>
<evidence type="ECO:0000256" key="7">
    <source>
        <dbReference type="ARBA" id="ARBA00038459"/>
    </source>
</evidence>
<dbReference type="Proteomes" id="UP000054166">
    <property type="component" value="Unassembled WGS sequence"/>
</dbReference>
<evidence type="ECO:0000256" key="1">
    <source>
        <dbReference type="ARBA" id="ARBA00004651"/>
    </source>
</evidence>
<gene>
    <name evidence="10" type="ORF">PILCRDRAFT_72793</name>
</gene>
<dbReference type="PANTHER" id="PTHR23502:SF186">
    <property type="entry name" value="MAJOR FACILITATOR SUPERFAMILY (MFS) PROFILE DOMAIN-CONTAINING PROTEIN"/>
    <property type="match status" value="1"/>
</dbReference>
<dbReference type="PROSITE" id="PS50850">
    <property type="entry name" value="MFS"/>
    <property type="match status" value="1"/>
</dbReference>
<dbReference type="Gene3D" id="1.20.1250.20">
    <property type="entry name" value="MFS general substrate transporter like domains"/>
    <property type="match status" value="1"/>
</dbReference>
<feature type="domain" description="Major facilitator superfamily (MFS) profile" evidence="9">
    <location>
        <begin position="84"/>
        <end position="517"/>
    </location>
</feature>
<dbReference type="STRING" id="765440.A0A0C3F877"/>
<keyword evidence="6 8" id="KW-0472">Membrane</keyword>
<dbReference type="GO" id="GO:0140115">
    <property type="term" value="P:export across plasma membrane"/>
    <property type="evidence" value="ECO:0007669"/>
    <property type="project" value="UniProtKB-ARBA"/>
</dbReference>
<dbReference type="SUPFAM" id="SSF103473">
    <property type="entry name" value="MFS general substrate transporter"/>
    <property type="match status" value="1"/>
</dbReference>
<dbReference type="FunFam" id="1.20.1250.20:FF:000011">
    <property type="entry name" value="MFS multidrug transporter, putative"/>
    <property type="match status" value="1"/>
</dbReference>
<evidence type="ECO:0000256" key="8">
    <source>
        <dbReference type="SAM" id="Phobius"/>
    </source>
</evidence>
<evidence type="ECO:0000256" key="2">
    <source>
        <dbReference type="ARBA" id="ARBA00022448"/>
    </source>
</evidence>
<proteinExistence type="inferred from homology"/>
<accession>A0A0C3F877</accession>
<keyword evidence="5 8" id="KW-1133">Transmembrane helix</keyword>
<protein>
    <recommendedName>
        <fullName evidence="9">Major facilitator superfamily (MFS) profile domain-containing protein</fullName>
    </recommendedName>
</protein>
<evidence type="ECO:0000313" key="10">
    <source>
        <dbReference type="EMBL" id="KIM80900.1"/>
    </source>
</evidence>
<dbReference type="GO" id="GO:0005886">
    <property type="term" value="C:plasma membrane"/>
    <property type="evidence" value="ECO:0007669"/>
    <property type="project" value="UniProtKB-SubCell"/>
</dbReference>
<dbReference type="InterPro" id="IPR005829">
    <property type="entry name" value="Sugar_transporter_CS"/>
</dbReference>
<dbReference type="InParanoid" id="A0A0C3F877"/>
<feature type="transmembrane region" description="Helical" evidence="8">
    <location>
        <begin position="88"/>
        <end position="108"/>
    </location>
</feature>
<sequence>MSVSQGTALSEHDHDQNDALTIHSLVVESHPPEKNHKLLGTPDIAHKITQLPGKGTVNEPYVVDWDLDEPANPYNWTKRRKWTITAQLALSTFTVSFGSSSYSGGLAFTEHDLHISEDLAVSGISLYVLGFGIGPLVMAPLSEMFGRRPVFLTTYVMYTLLNIGGALAHNSATLLSCRLLTGLFGSAPLTNAGGALSDFWNPRERGLAAAIYSTAPFLGPVIGPIVGGFVADDPRLGWHFNFWIVLMLSTFTLMLGYFITPETYGPVLLRKRAKELSKASNGAIYYISILDLTRSKSIGELWLSNLSRPFVFLFTEPIVTMFAIYVSFAYATLYAMFSAFPIVFQEHRHFTAGQSGLAFLGIGLGICTGSSLTPIQNRIYWRAIDRSETGRAPPEARLHLAMFGGSLLPISLFWFAWTTQPSIHWIVPIIAGVPFGTAVALILISLTAYLMDTYTIYSASAIASTVVLRSACAAAFPLFSPPMFAKLGDQWACSVFAFMALACTPMPIVIWVSIAYK</sequence>
<feature type="transmembrane region" description="Helical" evidence="8">
    <location>
        <begin position="429"/>
        <end position="450"/>
    </location>
</feature>
<evidence type="ECO:0000256" key="5">
    <source>
        <dbReference type="ARBA" id="ARBA00022989"/>
    </source>
</evidence>
<dbReference type="OrthoDB" id="9986881at2759"/>
<dbReference type="GO" id="GO:0022857">
    <property type="term" value="F:transmembrane transporter activity"/>
    <property type="evidence" value="ECO:0007669"/>
    <property type="project" value="InterPro"/>
</dbReference>
<evidence type="ECO:0000313" key="11">
    <source>
        <dbReference type="Proteomes" id="UP000054166"/>
    </source>
</evidence>
<comment type="similarity">
    <text evidence="7">Belongs to the major facilitator superfamily. DHA1 family. Polyamines/proton antiporter (TC 2.A.1.2.16) subfamily.</text>
</comment>
<dbReference type="Pfam" id="PF07690">
    <property type="entry name" value="MFS_1"/>
    <property type="match status" value="1"/>
</dbReference>
<dbReference type="AlphaFoldDB" id="A0A0C3F877"/>
<dbReference type="EMBL" id="KN833002">
    <property type="protein sequence ID" value="KIM80900.1"/>
    <property type="molecule type" value="Genomic_DNA"/>
</dbReference>
<reference evidence="11" key="2">
    <citation type="submission" date="2015-01" db="EMBL/GenBank/DDBJ databases">
        <title>Evolutionary Origins and Diversification of the Mycorrhizal Mutualists.</title>
        <authorList>
            <consortium name="DOE Joint Genome Institute"/>
            <consortium name="Mycorrhizal Genomics Consortium"/>
            <person name="Kohler A."/>
            <person name="Kuo A."/>
            <person name="Nagy L.G."/>
            <person name="Floudas D."/>
            <person name="Copeland A."/>
            <person name="Barry K.W."/>
            <person name="Cichocki N."/>
            <person name="Veneault-Fourrey C."/>
            <person name="LaButti K."/>
            <person name="Lindquist E.A."/>
            <person name="Lipzen A."/>
            <person name="Lundell T."/>
            <person name="Morin E."/>
            <person name="Murat C."/>
            <person name="Riley R."/>
            <person name="Ohm R."/>
            <person name="Sun H."/>
            <person name="Tunlid A."/>
            <person name="Henrissat B."/>
            <person name="Grigoriev I.V."/>
            <person name="Hibbett D.S."/>
            <person name="Martin F."/>
        </authorList>
    </citation>
    <scope>NUCLEOTIDE SEQUENCE [LARGE SCALE GENOMIC DNA]</scope>
    <source>
        <strain evidence="11">F 1598</strain>
    </source>
</reference>
<feature type="transmembrane region" description="Helical" evidence="8">
    <location>
        <begin position="242"/>
        <end position="260"/>
    </location>
</feature>
<keyword evidence="2" id="KW-0813">Transport</keyword>
<dbReference type="InterPro" id="IPR036259">
    <property type="entry name" value="MFS_trans_sf"/>
</dbReference>
<name>A0A0C3F877_PILCF</name>
<feature type="transmembrane region" description="Helical" evidence="8">
    <location>
        <begin position="318"/>
        <end position="344"/>
    </location>
</feature>
<feature type="transmembrane region" description="Helical" evidence="8">
    <location>
        <begin position="356"/>
        <end position="376"/>
    </location>
</feature>
<dbReference type="GO" id="GO:0042908">
    <property type="term" value="P:xenobiotic transport"/>
    <property type="evidence" value="ECO:0007669"/>
    <property type="project" value="UniProtKB-ARBA"/>
</dbReference>
<keyword evidence="3" id="KW-1003">Cell membrane</keyword>
<feature type="transmembrane region" description="Helical" evidence="8">
    <location>
        <begin position="120"/>
        <end position="138"/>
    </location>
</feature>
<dbReference type="PANTHER" id="PTHR23502">
    <property type="entry name" value="MAJOR FACILITATOR SUPERFAMILY"/>
    <property type="match status" value="1"/>
</dbReference>
<keyword evidence="4 8" id="KW-0812">Transmembrane</keyword>
<dbReference type="PROSITE" id="PS00216">
    <property type="entry name" value="SUGAR_TRANSPORT_1"/>
    <property type="match status" value="1"/>
</dbReference>
<evidence type="ECO:0000259" key="9">
    <source>
        <dbReference type="PROSITE" id="PS50850"/>
    </source>
</evidence>
<reference evidence="10 11" key="1">
    <citation type="submission" date="2014-04" db="EMBL/GenBank/DDBJ databases">
        <authorList>
            <consortium name="DOE Joint Genome Institute"/>
            <person name="Kuo A."/>
            <person name="Tarkka M."/>
            <person name="Buscot F."/>
            <person name="Kohler A."/>
            <person name="Nagy L.G."/>
            <person name="Floudas D."/>
            <person name="Copeland A."/>
            <person name="Barry K.W."/>
            <person name="Cichocki N."/>
            <person name="Veneault-Fourrey C."/>
            <person name="LaButti K."/>
            <person name="Lindquist E.A."/>
            <person name="Lipzen A."/>
            <person name="Lundell T."/>
            <person name="Morin E."/>
            <person name="Murat C."/>
            <person name="Sun H."/>
            <person name="Tunlid A."/>
            <person name="Henrissat B."/>
            <person name="Grigoriev I.V."/>
            <person name="Hibbett D.S."/>
            <person name="Martin F."/>
            <person name="Nordberg H.P."/>
            <person name="Cantor M.N."/>
            <person name="Hua S.X."/>
        </authorList>
    </citation>
    <scope>NUCLEOTIDE SEQUENCE [LARGE SCALE GENOMIC DNA]</scope>
    <source>
        <strain evidence="10 11">F 1598</strain>
    </source>
</reference>
<dbReference type="InterPro" id="IPR011701">
    <property type="entry name" value="MFS"/>
</dbReference>
<dbReference type="InterPro" id="IPR020846">
    <property type="entry name" value="MFS_dom"/>
</dbReference>
<feature type="transmembrane region" description="Helical" evidence="8">
    <location>
        <begin position="396"/>
        <end position="417"/>
    </location>
</feature>